<keyword evidence="2" id="KW-0808">Transferase</keyword>
<dbReference type="Pfam" id="PF13649">
    <property type="entry name" value="Methyltransf_25"/>
    <property type="match status" value="1"/>
</dbReference>
<feature type="domain" description="Methyltransferase" evidence="1">
    <location>
        <begin position="27"/>
        <end position="123"/>
    </location>
</feature>
<evidence type="ECO:0000259" key="1">
    <source>
        <dbReference type="Pfam" id="PF13649"/>
    </source>
</evidence>
<dbReference type="SUPFAM" id="SSF53335">
    <property type="entry name" value="S-adenosyl-L-methionine-dependent methyltransferases"/>
    <property type="match status" value="1"/>
</dbReference>
<dbReference type="Proteomes" id="UP000703893">
    <property type="component" value="Unassembled WGS sequence"/>
</dbReference>
<dbReference type="InterPro" id="IPR029063">
    <property type="entry name" value="SAM-dependent_MTases_sf"/>
</dbReference>
<evidence type="ECO:0000313" key="3">
    <source>
        <dbReference type="Proteomes" id="UP000703893"/>
    </source>
</evidence>
<keyword evidence="2" id="KW-0489">Methyltransferase</keyword>
<evidence type="ECO:0000313" key="2">
    <source>
        <dbReference type="EMBL" id="MBM3274238.1"/>
    </source>
</evidence>
<dbReference type="GO" id="GO:0032259">
    <property type="term" value="P:methylation"/>
    <property type="evidence" value="ECO:0007669"/>
    <property type="project" value="UniProtKB-KW"/>
</dbReference>
<sequence length="236" mass="25525">MYDLLFEGVEIDARFLTLLATRYGGPILDLGCGTGRLSIPLAKAGLDVLALDSSDEMLGLAASKHRDQKLPVTWRLGDFRKLDLGTSRFGTVLLACDAIGHLRTDEDWRATLGGIRRHLTRTGRLIIAAPNPRPEFLDRPGAIVGLRDTPAGPVLIVEAAQFDALGGLRRLTWLLRGPEGTSRKIVVETSVHSPAALQARLRDAGFAIEAQYGDYDGSPPAPGSPEQILICRPDRA</sequence>
<dbReference type="GO" id="GO:0008168">
    <property type="term" value="F:methyltransferase activity"/>
    <property type="evidence" value="ECO:0007669"/>
    <property type="project" value="UniProtKB-KW"/>
</dbReference>
<accession>A0A937X1L1</accession>
<dbReference type="Gene3D" id="3.40.50.150">
    <property type="entry name" value="Vaccinia Virus protein VP39"/>
    <property type="match status" value="1"/>
</dbReference>
<proteinExistence type="predicted"/>
<protein>
    <submittedName>
        <fullName evidence="2">Class I SAM-dependent methyltransferase</fullName>
    </submittedName>
</protein>
<dbReference type="AlphaFoldDB" id="A0A937X1L1"/>
<organism evidence="2 3">
    <name type="scientific">Candidatus Tanganyikabacteria bacterium</name>
    <dbReference type="NCBI Taxonomy" id="2961651"/>
    <lineage>
        <taxon>Bacteria</taxon>
        <taxon>Bacillati</taxon>
        <taxon>Candidatus Sericytochromatia</taxon>
        <taxon>Candidatus Tanganyikabacteria</taxon>
    </lineage>
</organism>
<comment type="caution">
    <text evidence="2">The sequence shown here is derived from an EMBL/GenBank/DDBJ whole genome shotgun (WGS) entry which is preliminary data.</text>
</comment>
<name>A0A937X1L1_9BACT</name>
<dbReference type="EMBL" id="VGJX01000160">
    <property type="protein sequence ID" value="MBM3274238.1"/>
    <property type="molecule type" value="Genomic_DNA"/>
</dbReference>
<dbReference type="InterPro" id="IPR041698">
    <property type="entry name" value="Methyltransf_25"/>
</dbReference>
<reference evidence="2 3" key="1">
    <citation type="submission" date="2019-03" db="EMBL/GenBank/DDBJ databases">
        <title>Lake Tanganyika Metagenome-Assembled Genomes (MAGs).</title>
        <authorList>
            <person name="Tran P."/>
        </authorList>
    </citation>
    <scope>NUCLEOTIDE SEQUENCE [LARGE SCALE GENOMIC DNA]</scope>
    <source>
        <strain evidence="2">K_DeepCast_65m_m2_236</strain>
    </source>
</reference>
<gene>
    <name evidence="2" type="ORF">FJZ00_03735</name>
</gene>
<dbReference type="CDD" id="cd02440">
    <property type="entry name" value="AdoMet_MTases"/>
    <property type="match status" value="1"/>
</dbReference>